<evidence type="ECO:0000313" key="3">
    <source>
        <dbReference type="Proteomes" id="UP000224567"/>
    </source>
</evidence>
<feature type="domain" description="Lipin/Ned1/Smp2 (LNS2)" evidence="1">
    <location>
        <begin position="28"/>
        <end position="99"/>
    </location>
</feature>
<proteinExistence type="predicted"/>
<dbReference type="InterPro" id="IPR026058">
    <property type="entry name" value="LIPIN"/>
</dbReference>
<dbReference type="AlphaFoldDB" id="A0A2G2WI87"/>
<gene>
    <name evidence="2" type="ORF">CQW23_14018</name>
</gene>
<reference evidence="3" key="2">
    <citation type="journal article" date="2017" name="J. Anim. Genet.">
        <title>Multiple reference genome sequences of hot pepper reveal the massive evolution of plant disease resistance genes by retroduplication.</title>
        <authorList>
            <person name="Kim S."/>
            <person name="Park J."/>
            <person name="Yeom S.-I."/>
            <person name="Kim Y.-M."/>
            <person name="Seo E."/>
            <person name="Kim K.-T."/>
            <person name="Kim M.-S."/>
            <person name="Lee J.M."/>
            <person name="Cheong K."/>
            <person name="Shin H.-S."/>
            <person name="Kim S.-B."/>
            <person name="Han K."/>
            <person name="Lee J."/>
            <person name="Park M."/>
            <person name="Lee H.-A."/>
            <person name="Lee H.-Y."/>
            <person name="Lee Y."/>
            <person name="Oh S."/>
            <person name="Lee J.H."/>
            <person name="Choi E."/>
            <person name="Choi E."/>
            <person name="Lee S.E."/>
            <person name="Jeon J."/>
            <person name="Kim H."/>
            <person name="Choi G."/>
            <person name="Song H."/>
            <person name="Lee J."/>
            <person name="Lee S.-C."/>
            <person name="Kwon J.-K."/>
            <person name="Lee H.-Y."/>
            <person name="Koo N."/>
            <person name="Hong Y."/>
            <person name="Kim R.W."/>
            <person name="Kang W.-H."/>
            <person name="Huh J.H."/>
            <person name="Kang B.-C."/>
            <person name="Yang T.-J."/>
            <person name="Lee Y.-H."/>
            <person name="Bennetzen J.L."/>
            <person name="Choi D."/>
        </authorList>
    </citation>
    <scope>NUCLEOTIDE SEQUENCE [LARGE SCALE GENOMIC DNA]</scope>
    <source>
        <strain evidence="3">cv. PBC81</strain>
    </source>
</reference>
<dbReference type="PANTHER" id="PTHR12181:SF12">
    <property type="entry name" value="PHOSPHATIDATE PHOSPHATASE"/>
    <property type="match status" value="1"/>
</dbReference>
<protein>
    <recommendedName>
        <fullName evidence="1">Lipin/Ned1/Smp2 (LNS2) domain-containing protein</fullName>
    </recommendedName>
</protein>
<dbReference type="InterPro" id="IPR013209">
    <property type="entry name" value="LNS2"/>
</dbReference>
<organism evidence="2 3">
    <name type="scientific">Capsicum baccatum</name>
    <name type="common">Peruvian pepper</name>
    <dbReference type="NCBI Taxonomy" id="33114"/>
    <lineage>
        <taxon>Eukaryota</taxon>
        <taxon>Viridiplantae</taxon>
        <taxon>Streptophyta</taxon>
        <taxon>Embryophyta</taxon>
        <taxon>Tracheophyta</taxon>
        <taxon>Spermatophyta</taxon>
        <taxon>Magnoliopsida</taxon>
        <taxon>eudicotyledons</taxon>
        <taxon>Gunneridae</taxon>
        <taxon>Pentapetalae</taxon>
        <taxon>asterids</taxon>
        <taxon>lamiids</taxon>
        <taxon>Solanales</taxon>
        <taxon>Solanaceae</taxon>
        <taxon>Solanoideae</taxon>
        <taxon>Capsiceae</taxon>
        <taxon>Capsicum</taxon>
    </lineage>
</organism>
<sequence length="114" mass="12522">MGYSTPILPKNALFSPFCPFVHPNSHENDIKALFPSDKNPFPFYAGFGNRHTDEISYLKVGIPKGIIDAINPKGQIIINRHVATKSYTSLHSLVTAMFPAIFSCEQVAAALGIF</sequence>
<dbReference type="Pfam" id="PF08235">
    <property type="entry name" value="LNS2"/>
    <property type="match status" value="1"/>
</dbReference>
<dbReference type="PANTHER" id="PTHR12181">
    <property type="entry name" value="LIPIN"/>
    <property type="match status" value="1"/>
</dbReference>
<accession>A0A2G2WI87</accession>
<keyword evidence="3" id="KW-1185">Reference proteome</keyword>
<evidence type="ECO:0000313" key="2">
    <source>
        <dbReference type="EMBL" id="PHT44860.1"/>
    </source>
</evidence>
<dbReference type="Proteomes" id="UP000224567">
    <property type="component" value="Unassembled WGS sequence"/>
</dbReference>
<evidence type="ECO:0000259" key="1">
    <source>
        <dbReference type="Pfam" id="PF08235"/>
    </source>
</evidence>
<dbReference type="EMBL" id="MLFT02000006">
    <property type="protein sequence ID" value="PHT44860.1"/>
    <property type="molecule type" value="Genomic_DNA"/>
</dbReference>
<dbReference type="STRING" id="33114.A0A2G2WI87"/>
<reference evidence="2 3" key="1">
    <citation type="journal article" date="2017" name="Genome Biol.">
        <title>New reference genome sequences of hot pepper reveal the massive evolution of plant disease-resistance genes by retroduplication.</title>
        <authorList>
            <person name="Kim S."/>
            <person name="Park J."/>
            <person name="Yeom S.I."/>
            <person name="Kim Y.M."/>
            <person name="Seo E."/>
            <person name="Kim K.T."/>
            <person name="Kim M.S."/>
            <person name="Lee J.M."/>
            <person name="Cheong K."/>
            <person name="Shin H.S."/>
            <person name="Kim S.B."/>
            <person name="Han K."/>
            <person name="Lee J."/>
            <person name="Park M."/>
            <person name="Lee H.A."/>
            <person name="Lee H.Y."/>
            <person name="Lee Y."/>
            <person name="Oh S."/>
            <person name="Lee J.H."/>
            <person name="Choi E."/>
            <person name="Choi E."/>
            <person name="Lee S.E."/>
            <person name="Jeon J."/>
            <person name="Kim H."/>
            <person name="Choi G."/>
            <person name="Song H."/>
            <person name="Lee J."/>
            <person name="Lee S.C."/>
            <person name="Kwon J.K."/>
            <person name="Lee H.Y."/>
            <person name="Koo N."/>
            <person name="Hong Y."/>
            <person name="Kim R.W."/>
            <person name="Kang W.H."/>
            <person name="Huh J.H."/>
            <person name="Kang B.C."/>
            <person name="Yang T.J."/>
            <person name="Lee Y.H."/>
            <person name="Bennetzen J.L."/>
            <person name="Choi D."/>
        </authorList>
    </citation>
    <scope>NUCLEOTIDE SEQUENCE [LARGE SCALE GENOMIC DNA]</scope>
    <source>
        <strain evidence="3">cv. PBC81</strain>
    </source>
</reference>
<name>A0A2G2WI87_CAPBA</name>
<dbReference type="OrthoDB" id="4567at2759"/>
<comment type="caution">
    <text evidence="2">The sequence shown here is derived from an EMBL/GenBank/DDBJ whole genome shotgun (WGS) entry which is preliminary data.</text>
</comment>
<dbReference type="GO" id="GO:0008195">
    <property type="term" value="F:phosphatidate phosphatase activity"/>
    <property type="evidence" value="ECO:0007669"/>
    <property type="project" value="TreeGrafter"/>
</dbReference>